<evidence type="ECO:0000256" key="1">
    <source>
        <dbReference type="ARBA" id="ARBA00004604"/>
    </source>
</evidence>
<comment type="subcellular location">
    <subcellularLocation>
        <location evidence="1">Nucleus</location>
        <location evidence="1">Nucleolus</location>
    </subcellularLocation>
</comment>
<evidence type="ECO:0000313" key="11">
    <source>
        <dbReference type="EMBL" id="CDF36096.1"/>
    </source>
</evidence>
<feature type="domain" description="WD repeat-containing protein 75 second beta-propeller" evidence="10">
    <location>
        <begin position="331"/>
        <end position="454"/>
    </location>
</feature>
<dbReference type="InterPro" id="IPR001680">
    <property type="entry name" value="WD40_rpt"/>
</dbReference>
<feature type="compositionally biased region" description="Basic and acidic residues" evidence="9">
    <location>
        <begin position="609"/>
        <end position="621"/>
    </location>
</feature>
<dbReference type="RefSeq" id="XP_005715915.1">
    <property type="nucleotide sequence ID" value="XM_005715858.1"/>
</dbReference>
<feature type="repeat" description="WD" evidence="8">
    <location>
        <begin position="135"/>
        <end position="168"/>
    </location>
</feature>
<dbReference type="GeneID" id="17323625"/>
<dbReference type="PANTHER" id="PTHR44215:SF1">
    <property type="entry name" value="WD REPEAT-CONTAINING PROTEIN 75"/>
    <property type="match status" value="1"/>
</dbReference>
<keyword evidence="6" id="KW-0804">Transcription</keyword>
<feature type="compositionally biased region" description="Basic and acidic residues" evidence="9">
    <location>
        <begin position="884"/>
        <end position="896"/>
    </location>
</feature>
<feature type="compositionally biased region" description="Basic and acidic residues" evidence="9">
    <location>
        <begin position="906"/>
        <end position="915"/>
    </location>
</feature>
<dbReference type="GO" id="GO:0003723">
    <property type="term" value="F:RNA binding"/>
    <property type="evidence" value="ECO:0007669"/>
    <property type="project" value="InterPro"/>
</dbReference>
<keyword evidence="12" id="KW-1185">Reference proteome</keyword>
<feature type="region of interest" description="Disordered" evidence="9">
    <location>
        <begin position="591"/>
        <end position="642"/>
    </location>
</feature>
<dbReference type="SMART" id="SM00320">
    <property type="entry name" value="WD40"/>
    <property type="match status" value="6"/>
</dbReference>
<dbReference type="PANTHER" id="PTHR44215">
    <property type="entry name" value="WD REPEAT-CONTAINING PROTEIN 75"/>
    <property type="match status" value="1"/>
</dbReference>
<dbReference type="InterPro" id="IPR015943">
    <property type="entry name" value="WD40/YVTN_repeat-like_dom_sf"/>
</dbReference>
<evidence type="ECO:0000259" key="10">
    <source>
        <dbReference type="Pfam" id="PF23769"/>
    </source>
</evidence>
<feature type="region of interest" description="Disordered" evidence="9">
    <location>
        <begin position="878"/>
        <end position="934"/>
    </location>
</feature>
<accession>R7QF79</accession>
<dbReference type="GO" id="GO:0045943">
    <property type="term" value="P:positive regulation of transcription by RNA polymerase I"/>
    <property type="evidence" value="ECO:0007669"/>
    <property type="project" value="InterPro"/>
</dbReference>
<evidence type="ECO:0000256" key="4">
    <source>
        <dbReference type="ARBA" id="ARBA00022574"/>
    </source>
</evidence>
<dbReference type="InterPro" id="IPR053826">
    <property type="entry name" value="WDR75"/>
</dbReference>
<evidence type="ECO:0000256" key="3">
    <source>
        <dbReference type="ARBA" id="ARBA00022552"/>
    </source>
</evidence>
<keyword evidence="4 8" id="KW-0853">WD repeat</keyword>
<dbReference type="InterPro" id="IPR057644">
    <property type="entry name" value="Beta-prop_WDR75_2nd"/>
</dbReference>
<dbReference type="Gramene" id="CDF36096">
    <property type="protein sequence ID" value="CDF36096"/>
    <property type="gene ID" value="CHC_T00004514001"/>
</dbReference>
<dbReference type="PhylomeDB" id="R7QF79"/>
<reference evidence="12" key="1">
    <citation type="journal article" date="2013" name="Proc. Natl. Acad. Sci. U.S.A.">
        <title>Genome structure and metabolic features in the red seaweed Chondrus crispus shed light on evolution of the Archaeplastida.</title>
        <authorList>
            <person name="Collen J."/>
            <person name="Porcel B."/>
            <person name="Carre W."/>
            <person name="Ball S.G."/>
            <person name="Chaparro C."/>
            <person name="Tonon T."/>
            <person name="Barbeyron T."/>
            <person name="Michel G."/>
            <person name="Noel B."/>
            <person name="Valentin K."/>
            <person name="Elias M."/>
            <person name="Artiguenave F."/>
            <person name="Arun A."/>
            <person name="Aury J.M."/>
            <person name="Barbosa-Neto J.F."/>
            <person name="Bothwell J.H."/>
            <person name="Bouget F.Y."/>
            <person name="Brillet L."/>
            <person name="Cabello-Hurtado F."/>
            <person name="Capella-Gutierrez S."/>
            <person name="Charrier B."/>
            <person name="Cladiere L."/>
            <person name="Cock J.M."/>
            <person name="Coelho S.M."/>
            <person name="Colleoni C."/>
            <person name="Czjzek M."/>
            <person name="Da Silva C."/>
            <person name="Delage L."/>
            <person name="Denoeud F."/>
            <person name="Deschamps P."/>
            <person name="Dittami S.M."/>
            <person name="Gabaldon T."/>
            <person name="Gachon C.M."/>
            <person name="Groisillier A."/>
            <person name="Herve C."/>
            <person name="Jabbari K."/>
            <person name="Katinka M."/>
            <person name="Kloareg B."/>
            <person name="Kowalczyk N."/>
            <person name="Labadie K."/>
            <person name="Leblanc C."/>
            <person name="Lopez P.J."/>
            <person name="McLachlan D.H."/>
            <person name="Meslet-Cladiere L."/>
            <person name="Moustafa A."/>
            <person name="Nehr Z."/>
            <person name="Nyvall Collen P."/>
            <person name="Panaud O."/>
            <person name="Partensky F."/>
            <person name="Poulain J."/>
            <person name="Rensing S.A."/>
            <person name="Rousvoal S."/>
            <person name="Samson G."/>
            <person name="Symeonidi A."/>
            <person name="Weissenbach J."/>
            <person name="Zambounis A."/>
            <person name="Wincker P."/>
            <person name="Boyen C."/>
        </authorList>
    </citation>
    <scope>NUCLEOTIDE SEQUENCE [LARGE SCALE GENOMIC DNA]</scope>
    <source>
        <strain evidence="12">cv. Stackhouse</strain>
    </source>
</reference>
<organism evidence="11 12">
    <name type="scientific">Chondrus crispus</name>
    <name type="common">Carrageen Irish moss</name>
    <name type="synonym">Polymorpha crispa</name>
    <dbReference type="NCBI Taxonomy" id="2769"/>
    <lineage>
        <taxon>Eukaryota</taxon>
        <taxon>Rhodophyta</taxon>
        <taxon>Florideophyceae</taxon>
        <taxon>Rhodymeniophycidae</taxon>
        <taxon>Gigartinales</taxon>
        <taxon>Gigartinaceae</taxon>
        <taxon>Chondrus</taxon>
    </lineage>
</organism>
<evidence type="ECO:0000313" key="12">
    <source>
        <dbReference type="Proteomes" id="UP000012073"/>
    </source>
</evidence>
<dbReference type="KEGG" id="ccp:CHC_T00004514001"/>
<dbReference type="AlphaFoldDB" id="R7QF79"/>
<feature type="compositionally biased region" description="Polar residues" evidence="9">
    <location>
        <begin position="633"/>
        <end position="642"/>
    </location>
</feature>
<evidence type="ECO:0000256" key="9">
    <source>
        <dbReference type="SAM" id="MobiDB-lite"/>
    </source>
</evidence>
<dbReference type="GO" id="GO:2000234">
    <property type="term" value="P:positive regulation of rRNA processing"/>
    <property type="evidence" value="ECO:0007669"/>
    <property type="project" value="TreeGrafter"/>
</dbReference>
<dbReference type="STRING" id="2769.R7QF79"/>
<sequence>MCQAGPNKVACVGKAALLVVSLSKQEKSRIRTLFKPKSLQTAVSAVAAPSSGSYIAMIQSNLLQLRSTGKGQQGCAAVVRHYSWLTCVSVSSDGAMVAVGDEAGAVFVYRNPCSLLPNAPRSVRLEQSAAPSSKLHWHSSAVRALSFSHDGNVLVSGGAEAALVTWQMTRNHFGTKSFLPRLGAPILAISVSNDESLYCLTQADNSVRLVDQASRTITSTIRGIQAIIGNLNLMDHAHSLSSQLHRNQNPFMGITRDPRREGYVMIFGTGSKVQSYDLFKGKHISDACTIPGNIVHGPKTIRGQAKRPAPPITTLVKLGPSGNVMVTVDKQFLCTNPSKEFDIEKDVTTLRFWNLEPNNDVPSMVSLFRQPHGVGNGISSVCIHPRKPVVVTTSCDGKFKLWREVKGIKGERSIWRSEAQLGYKGLPCTSACFSNDGSILGVGCGSVLTVWHVEDLMAGTSTTQHLGADADERPELESPSSVKVELLHALVHPPSEEKIKSVSFVYKQCPLFIAATETGIYVWNAITLGILWSSRIRTYPGMIATNETHGIFAIAVKIPSIVAVADTSAEEKQIDFQEVYSDDEVLSKARRRFTKSTRSPSAQSTSGGKDSRKSRDKLAKRERPKRKFEAVEQSGSSFTGTSAKTNSLDTAIVFFDASSPYPLRVSRLTAGADVMSLEFVENSSMDQAMPPPLACVNSSLDICFYSVSDSADDKLSLLTSSMSPETQLKSLSSTTVGKLESLLGKHEHVGRGDKIRSSGLPIAANYSYPTSSTSATETEVVGLGRNQTSLAQAFERHFDGPVHVQAGVSSKSFHFIQTLLKGVQDGTQNNVTEAGGKLDSVKNAVEAAEGVASTEGIAYGAADLHRARYGFFCELVDPSPNSKQPDDTTSKVDGVQKDTFIAQKSAKSDRKEGTPKRKKSEKKSRRRKAKVREE</sequence>
<keyword evidence="2" id="KW-0690">Ribosome biogenesis</keyword>
<dbReference type="PROSITE" id="PS50082">
    <property type="entry name" value="WD_REPEATS_2"/>
    <property type="match status" value="1"/>
</dbReference>
<protein>
    <recommendedName>
        <fullName evidence="10">WD repeat-containing protein 75 second beta-propeller domain-containing protein</fullName>
    </recommendedName>
</protein>
<dbReference type="GO" id="GO:0032040">
    <property type="term" value="C:small-subunit processome"/>
    <property type="evidence" value="ECO:0007669"/>
    <property type="project" value="InterPro"/>
</dbReference>
<dbReference type="Proteomes" id="UP000012073">
    <property type="component" value="Unassembled WGS sequence"/>
</dbReference>
<dbReference type="PROSITE" id="PS50294">
    <property type="entry name" value="WD_REPEATS_REGION"/>
    <property type="match status" value="1"/>
</dbReference>
<evidence type="ECO:0000256" key="5">
    <source>
        <dbReference type="ARBA" id="ARBA00022737"/>
    </source>
</evidence>
<dbReference type="InterPro" id="IPR036322">
    <property type="entry name" value="WD40_repeat_dom_sf"/>
</dbReference>
<dbReference type="SUPFAM" id="SSF50978">
    <property type="entry name" value="WD40 repeat-like"/>
    <property type="match status" value="1"/>
</dbReference>
<dbReference type="GO" id="GO:0006364">
    <property type="term" value="P:rRNA processing"/>
    <property type="evidence" value="ECO:0007669"/>
    <property type="project" value="UniProtKB-KW"/>
</dbReference>
<dbReference type="Pfam" id="PF23769">
    <property type="entry name" value="Beta-prop_WDR75_2nd"/>
    <property type="match status" value="1"/>
</dbReference>
<gene>
    <name evidence="11" type="ORF">CHC_T00004514001</name>
</gene>
<evidence type="ECO:0000256" key="8">
    <source>
        <dbReference type="PROSITE-ProRule" id="PRU00221"/>
    </source>
</evidence>
<feature type="compositionally biased region" description="Basic residues" evidence="9">
    <location>
        <begin position="916"/>
        <end position="934"/>
    </location>
</feature>
<dbReference type="Pfam" id="PF23869">
    <property type="entry name" value="Beta-prop_WDR75_1st"/>
    <property type="match status" value="1"/>
</dbReference>
<dbReference type="EMBL" id="HG001759">
    <property type="protein sequence ID" value="CDF36096.1"/>
    <property type="molecule type" value="Genomic_DNA"/>
</dbReference>
<evidence type="ECO:0000256" key="7">
    <source>
        <dbReference type="ARBA" id="ARBA00023242"/>
    </source>
</evidence>
<dbReference type="OrthoDB" id="4096at2759"/>
<dbReference type="Gene3D" id="2.130.10.10">
    <property type="entry name" value="YVTN repeat-like/Quinoprotein amine dehydrogenase"/>
    <property type="match status" value="2"/>
</dbReference>
<proteinExistence type="predicted"/>
<feature type="compositionally biased region" description="Polar residues" evidence="9">
    <location>
        <begin position="596"/>
        <end position="608"/>
    </location>
</feature>
<keyword evidence="3" id="KW-0698">rRNA processing</keyword>
<keyword evidence="7" id="KW-0539">Nucleus</keyword>
<name>R7QF79_CHOCR</name>
<evidence type="ECO:0000256" key="2">
    <source>
        <dbReference type="ARBA" id="ARBA00022517"/>
    </source>
</evidence>
<keyword evidence="5" id="KW-0677">Repeat</keyword>
<evidence type="ECO:0000256" key="6">
    <source>
        <dbReference type="ARBA" id="ARBA00023163"/>
    </source>
</evidence>